<dbReference type="EMBL" id="CM017873">
    <property type="protein sequence ID" value="KAG1330232.1"/>
    <property type="molecule type" value="Genomic_DNA"/>
</dbReference>
<evidence type="ECO:0000256" key="1">
    <source>
        <dbReference type="SAM" id="MobiDB-lite"/>
    </source>
</evidence>
<proteinExistence type="predicted"/>
<keyword evidence="4" id="KW-1185">Reference proteome</keyword>
<feature type="domain" description="Bulb-type lectin" evidence="2">
    <location>
        <begin position="20"/>
        <end position="115"/>
    </location>
</feature>
<dbReference type="Proteomes" id="UP000797356">
    <property type="component" value="Chromosome 2"/>
</dbReference>
<name>A0A8K0MWB7_COCNU</name>
<feature type="region of interest" description="Disordered" evidence="1">
    <location>
        <begin position="88"/>
        <end position="115"/>
    </location>
</feature>
<sequence length="115" mass="12021">MPNPSTASPSTRWTNDLFLEHSSANTTAPSSGPSSSAATPLVRPSFAAGDAFLFAIFIVYTNGAGRLGSPQVVWSANRDRPVRENATLHFTEDGNLSSATPTVPLSGPPTHQADP</sequence>
<gene>
    <name evidence="3" type="ORF">COCNU_02G002000</name>
</gene>
<dbReference type="InterPro" id="IPR036426">
    <property type="entry name" value="Bulb-type_lectin_dom_sf"/>
</dbReference>
<feature type="compositionally biased region" description="Polar residues" evidence="1">
    <location>
        <begin position="1"/>
        <end position="14"/>
    </location>
</feature>
<dbReference type="PROSITE" id="PS50927">
    <property type="entry name" value="BULB_LECTIN"/>
    <property type="match status" value="1"/>
</dbReference>
<feature type="compositionally biased region" description="Low complexity" evidence="1">
    <location>
        <begin position="22"/>
        <end position="40"/>
    </location>
</feature>
<feature type="compositionally biased region" description="Polar residues" evidence="1">
    <location>
        <begin position="94"/>
        <end position="103"/>
    </location>
</feature>
<dbReference type="OrthoDB" id="1895837at2759"/>
<evidence type="ECO:0000259" key="2">
    <source>
        <dbReference type="PROSITE" id="PS50927"/>
    </source>
</evidence>
<dbReference type="AlphaFoldDB" id="A0A8K0MWB7"/>
<evidence type="ECO:0000313" key="3">
    <source>
        <dbReference type="EMBL" id="KAG1330232.1"/>
    </source>
</evidence>
<organism evidence="3 4">
    <name type="scientific">Cocos nucifera</name>
    <name type="common">Coconut palm</name>
    <dbReference type="NCBI Taxonomy" id="13894"/>
    <lineage>
        <taxon>Eukaryota</taxon>
        <taxon>Viridiplantae</taxon>
        <taxon>Streptophyta</taxon>
        <taxon>Embryophyta</taxon>
        <taxon>Tracheophyta</taxon>
        <taxon>Spermatophyta</taxon>
        <taxon>Magnoliopsida</taxon>
        <taxon>Liliopsida</taxon>
        <taxon>Arecaceae</taxon>
        <taxon>Arecoideae</taxon>
        <taxon>Cocoseae</taxon>
        <taxon>Attaleinae</taxon>
        <taxon>Cocos</taxon>
    </lineage>
</organism>
<dbReference type="GO" id="GO:0051707">
    <property type="term" value="P:response to other organism"/>
    <property type="evidence" value="ECO:0007669"/>
    <property type="project" value="UniProtKB-ARBA"/>
</dbReference>
<protein>
    <recommendedName>
        <fullName evidence="2">Bulb-type lectin domain-containing protein</fullName>
    </recommendedName>
</protein>
<feature type="region of interest" description="Disordered" evidence="1">
    <location>
        <begin position="1"/>
        <end position="40"/>
    </location>
</feature>
<dbReference type="SUPFAM" id="SSF51110">
    <property type="entry name" value="alpha-D-mannose-specific plant lectins"/>
    <property type="match status" value="1"/>
</dbReference>
<reference evidence="3" key="2">
    <citation type="submission" date="2019-07" db="EMBL/GenBank/DDBJ databases">
        <authorList>
            <person name="Yang Y."/>
            <person name="Bocs S."/>
            <person name="Baudouin L."/>
        </authorList>
    </citation>
    <scope>NUCLEOTIDE SEQUENCE</scope>
    <source>
        <tissue evidence="3">Spear leaf of Hainan Tall coconut</tissue>
    </source>
</reference>
<evidence type="ECO:0000313" key="4">
    <source>
        <dbReference type="Proteomes" id="UP000797356"/>
    </source>
</evidence>
<accession>A0A8K0MWB7</accession>
<comment type="caution">
    <text evidence="3">The sequence shown here is derived from an EMBL/GenBank/DDBJ whole genome shotgun (WGS) entry which is preliminary data.</text>
</comment>
<dbReference type="InterPro" id="IPR001480">
    <property type="entry name" value="Bulb-type_lectin_dom"/>
</dbReference>
<reference evidence="3" key="1">
    <citation type="journal article" date="2017" name="Gigascience">
        <title>The genome draft of coconut (Cocos nucifera).</title>
        <authorList>
            <person name="Xiao Y."/>
            <person name="Xu P."/>
            <person name="Fan H."/>
            <person name="Baudouin L."/>
            <person name="Xia W."/>
            <person name="Bocs S."/>
            <person name="Xu J."/>
            <person name="Li Q."/>
            <person name="Guo A."/>
            <person name="Zhou L."/>
            <person name="Li J."/>
            <person name="Wu Y."/>
            <person name="Ma Z."/>
            <person name="Armero A."/>
            <person name="Issali A.E."/>
            <person name="Liu N."/>
            <person name="Peng M."/>
            <person name="Yang Y."/>
        </authorList>
    </citation>
    <scope>NUCLEOTIDE SEQUENCE</scope>
    <source>
        <tissue evidence="3">Spear leaf of Hainan Tall coconut</tissue>
    </source>
</reference>